<dbReference type="PANTHER" id="PTHR11206">
    <property type="entry name" value="MULTIDRUG RESISTANCE PROTEIN"/>
    <property type="match status" value="1"/>
</dbReference>
<feature type="transmembrane region" description="Helical" evidence="2">
    <location>
        <begin position="101"/>
        <end position="123"/>
    </location>
</feature>
<dbReference type="GO" id="GO:0015297">
    <property type="term" value="F:antiporter activity"/>
    <property type="evidence" value="ECO:0007669"/>
    <property type="project" value="InterPro"/>
</dbReference>
<name>A0A3Q7XJD5_CICAR</name>
<dbReference type="GO" id="GO:0016020">
    <property type="term" value="C:membrane"/>
    <property type="evidence" value="ECO:0007669"/>
    <property type="project" value="InterPro"/>
</dbReference>
<dbReference type="GO" id="GO:0042910">
    <property type="term" value="F:xenobiotic transmembrane transporter activity"/>
    <property type="evidence" value="ECO:0007669"/>
    <property type="project" value="InterPro"/>
</dbReference>
<gene>
    <name evidence="4" type="primary">LOC113784536</name>
</gene>
<keyword evidence="2" id="KW-0812">Transmembrane</keyword>
<organism evidence="3 4">
    <name type="scientific">Cicer arietinum</name>
    <name type="common">Chickpea</name>
    <name type="synonym">Garbanzo</name>
    <dbReference type="NCBI Taxonomy" id="3827"/>
    <lineage>
        <taxon>Eukaryota</taxon>
        <taxon>Viridiplantae</taxon>
        <taxon>Streptophyta</taxon>
        <taxon>Embryophyta</taxon>
        <taxon>Tracheophyta</taxon>
        <taxon>Spermatophyta</taxon>
        <taxon>Magnoliopsida</taxon>
        <taxon>eudicotyledons</taxon>
        <taxon>Gunneridae</taxon>
        <taxon>Pentapetalae</taxon>
        <taxon>rosids</taxon>
        <taxon>fabids</taxon>
        <taxon>Fabales</taxon>
        <taxon>Fabaceae</taxon>
        <taxon>Papilionoideae</taxon>
        <taxon>50 kb inversion clade</taxon>
        <taxon>NPAAA clade</taxon>
        <taxon>Hologalegina</taxon>
        <taxon>IRL clade</taxon>
        <taxon>Cicereae</taxon>
        <taxon>Cicer</taxon>
    </lineage>
</organism>
<keyword evidence="2" id="KW-1133">Transmembrane helix</keyword>
<dbReference type="InterPro" id="IPR002528">
    <property type="entry name" value="MATE_fam"/>
</dbReference>
<dbReference type="KEGG" id="cam:113784536"/>
<proteinExistence type="inferred from homology"/>
<comment type="similarity">
    <text evidence="1">Belongs to the multi antimicrobial extrusion (MATE) (TC 2.A.66.1) family.</text>
</comment>
<dbReference type="Pfam" id="PF01554">
    <property type="entry name" value="MatE"/>
    <property type="match status" value="1"/>
</dbReference>
<dbReference type="AlphaFoldDB" id="A0A3Q7XJD5"/>
<evidence type="ECO:0000256" key="1">
    <source>
        <dbReference type="ARBA" id="ARBA00010199"/>
    </source>
</evidence>
<keyword evidence="3" id="KW-1185">Reference proteome</keyword>
<dbReference type="GeneID" id="113784536"/>
<evidence type="ECO:0000256" key="2">
    <source>
        <dbReference type="SAM" id="Phobius"/>
    </source>
</evidence>
<accession>A0A3Q7XJD5</accession>
<dbReference type="RefSeq" id="XP_027186553.1">
    <property type="nucleotide sequence ID" value="XM_027330752.1"/>
</dbReference>
<dbReference type="OrthoDB" id="2126698at2759"/>
<dbReference type="Proteomes" id="UP000087171">
    <property type="component" value="Unplaced"/>
</dbReference>
<evidence type="ECO:0000313" key="3">
    <source>
        <dbReference type="Proteomes" id="UP000087171"/>
    </source>
</evidence>
<feature type="transmembrane region" description="Helical" evidence="2">
    <location>
        <begin position="75"/>
        <end position="95"/>
    </location>
</feature>
<reference evidence="4" key="1">
    <citation type="submission" date="2025-08" db="UniProtKB">
        <authorList>
            <consortium name="RefSeq"/>
        </authorList>
    </citation>
    <scope>IDENTIFICATION</scope>
    <source>
        <tissue evidence="4">Etiolated seedlings</tissue>
    </source>
</reference>
<keyword evidence="2" id="KW-0472">Membrane</keyword>
<sequence length="145" mass="15483">MVALGCAFVMGFINVAWTVILRYGWAALFTNDEPVKALVASVMPIMGLCELGNCPQTTGCGILRGTARPVIGANINLGSFYFVGTPVAVGLAFWFKIGFSGLWFGLLSAQVACALSILYVVVVRTDWEAEALKAEKLTRGVEMGN</sequence>
<protein>
    <submittedName>
        <fullName evidence="4">Protein DETOXIFICATION 54-like</fullName>
    </submittedName>
</protein>
<evidence type="ECO:0000313" key="4">
    <source>
        <dbReference type="RefSeq" id="XP_027186553.1"/>
    </source>
</evidence>